<reference evidence="1 2" key="1">
    <citation type="journal article" date="2020" name="Nature">
        <title>Bacterial chemolithoautotrophy via manganese oxidation.</title>
        <authorList>
            <person name="Yu H."/>
            <person name="Leadbetter J.R."/>
        </authorList>
    </citation>
    <scope>NUCLEOTIDE SEQUENCE [LARGE SCALE GENOMIC DNA]</scope>
    <source>
        <strain evidence="1 2">Mn-1</strain>
    </source>
</reference>
<comment type="caution">
    <text evidence="1">The sequence shown here is derived from an EMBL/GenBank/DDBJ whole genome shotgun (WGS) entry which is preliminary data.</text>
</comment>
<name>A0A7X6DLK0_9BACT</name>
<dbReference type="EMBL" id="VTOW01000001">
    <property type="protein sequence ID" value="NKE69405.1"/>
    <property type="molecule type" value="Genomic_DNA"/>
</dbReference>
<dbReference type="RefSeq" id="WP_168057704.1">
    <property type="nucleotide sequence ID" value="NZ_VTOW01000001.1"/>
</dbReference>
<accession>A0A7X6DLK0</accession>
<dbReference type="Proteomes" id="UP000534783">
    <property type="component" value="Unassembled WGS sequence"/>
</dbReference>
<gene>
    <name evidence="1" type="ORF">MNODULE_01395</name>
</gene>
<evidence type="ECO:0000313" key="1">
    <source>
        <dbReference type="EMBL" id="NKE69405.1"/>
    </source>
</evidence>
<dbReference type="AlphaFoldDB" id="A0A7X6DLK0"/>
<sequence length="308" mass="33966">MARRREIRNRLFAYLVLIIWVGMLTFGSSRQALAQLGAIGGIGGISGGETNEASPLFTMTGSPSFNEGEGNLSFAYQNTRITRFEGDKIEDEFGPNFAAELVSKVFLVGYGVTDRFSVAAVFSQDTNRFHIGLDSDLFPDKKETGGLANPSFSAKYTLIRNPNISVRGTLGLPSGYEAGSESPVVALDFAYSVSLWGMTDLHVQAGYQYTFKDRFDVDPTDLLVVNTALARSFGENFTFFTELTYRQGGGSFDSENDTPTQKSVDVIPGFKVEFQEKFLFSTAARIALINDFTLGYDYSYLILLSYLF</sequence>
<proteinExistence type="predicted"/>
<organism evidence="1 2">
    <name type="scientific">Candidatus Manganitrophus noduliformans</name>
    <dbReference type="NCBI Taxonomy" id="2606439"/>
    <lineage>
        <taxon>Bacteria</taxon>
        <taxon>Pseudomonadati</taxon>
        <taxon>Nitrospirota</taxon>
        <taxon>Nitrospiria</taxon>
        <taxon>Candidatus Troglogloeales</taxon>
        <taxon>Candidatus Manganitrophaceae</taxon>
        <taxon>Candidatus Manganitrophus</taxon>
    </lineage>
</organism>
<protein>
    <submittedName>
        <fullName evidence="1">Uncharacterized protein</fullName>
    </submittedName>
</protein>
<keyword evidence="2" id="KW-1185">Reference proteome</keyword>
<evidence type="ECO:0000313" key="2">
    <source>
        <dbReference type="Proteomes" id="UP000534783"/>
    </source>
</evidence>